<dbReference type="AlphaFoldDB" id="A0A1X2IEL1"/>
<evidence type="ECO:0000256" key="1">
    <source>
        <dbReference type="SAM" id="Phobius"/>
    </source>
</evidence>
<dbReference type="EMBL" id="MCGE01000013">
    <property type="protein sequence ID" value="ORZ15143.1"/>
    <property type="molecule type" value="Genomic_DNA"/>
</dbReference>
<keyword evidence="1" id="KW-0472">Membrane</keyword>
<reference evidence="2 3" key="1">
    <citation type="submission" date="2016-07" db="EMBL/GenBank/DDBJ databases">
        <title>Pervasive Adenine N6-methylation of Active Genes in Fungi.</title>
        <authorList>
            <consortium name="DOE Joint Genome Institute"/>
            <person name="Mondo S.J."/>
            <person name="Dannebaum R.O."/>
            <person name="Kuo R.C."/>
            <person name="Labutti K."/>
            <person name="Haridas S."/>
            <person name="Kuo A."/>
            <person name="Salamov A."/>
            <person name="Ahrendt S.R."/>
            <person name="Lipzen A."/>
            <person name="Sullivan W."/>
            <person name="Andreopoulos W.B."/>
            <person name="Clum A."/>
            <person name="Lindquist E."/>
            <person name="Daum C."/>
            <person name="Ramamoorthy G.K."/>
            <person name="Gryganskyi A."/>
            <person name="Culley D."/>
            <person name="Magnuson J.K."/>
            <person name="James T.Y."/>
            <person name="O'Malley M.A."/>
            <person name="Stajich J.E."/>
            <person name="Spatafora J.W."/>
            <person name="Visel A."/>
            <person name="Grigoriev I.V."/>
        </authorList>
    </citation>
    <scope>NUCLEOTIDE SEQUENCE [LARGE SCALE GENOMIC DNA]</scope>
    <source>
        <strain evidence="2 3">NRRL 1336</strain>
    </source>
</reference>
<gene>
    <name evidence="2" type="ORF">BCR42DRAFT_416498</name>
</gene>
<evidence type="ECO:0000313" key="2">
    <source>
        <dbReference type="EMBL" id="ORZ15143.1"/>
    </source>
</evidence>
<evidence type="ECO:0000313" key="3">
    <source>
        <dbReference type="Proteomes" id="UP000193560"/>
    </source>
</evidence>
<keyword evidence="1" id="KW-1133">Transmembrane helix</keyword>
<organism evidence="2 3">
    <name type="scientific">Absidia repens</name>
    <dbReference type="NCBI Taxonomy" id="90262"/>
    <lineage>
        <taxon>Eukaryota</taxon>
        <taxon>Fungi</taxon>
        <taxon>Fungi incertae sedis</taxon>
        <taxon>Mucoromycota</taxon>
        <taxon>Mucoromycotina</taxon>
        <taxon>Mucoromycetes</taxon>
        <taxon>Mucorales</taxon>
        <taxon>Cunninghamellaceae</taxon>
        <taxon>Absidia</taxon>
    </lineage>
</organism>
<proteinExistence type="predicted"/>
<comment type="caution">
    <text evidence="2">The sequence shown here is derived from an EMBL/GenBank/DDBJ whole genome shotgun (WGS) entry which is preliminary data.</text>
</comment>
<accession>A0A1X2IEL1</accession>
<keyword evidence="3" id="KW-1185">Reference proteome</keyword>
<keyword evidence="1" id="KW-0812">Transmembrane</keyword>
<feature type="transmembrane region" description="Helical" evidence="1">
    <location>
        <begin position="20"/>
        <end position="38"/>
    </location>
</feature>
<dbReference type="Proteomes" id="UP000193560">
    <property type="component" value="Unassembled WGS sequence"/>
</dbReference>
<sequence length="57" mass="6893">MYNTCKYILYLKKRRRNMMYLIYAAIVVVTKKVLNSNLGRHYSHAIMYEQSLNLFSQ</sequence>
<protein>
    <submittedName>
        <fullName evidence="2">Uncharacterized protein</fullName>
    </submittedName>
</protein>
<name>A0A1X2IEL1_9FUNG</name>